<proteinExistence type="predicted"/>
<feature type="transmembrane region" description="Helical" evidence="1">
    <location>
        <begin position="44"/>
        <end position="62"/>
    </location>
</feature>
<dbReference type="Proteomes" id="UP001206925">
    <property type="component" value="Unassembled WGS sequence"/>
</dbReference>
<dbReference type="EMBL" id="JAMZMK010006321">
    <property type="protein sequence ID" value="KAI7749618.1"/>
    <property type="molecule type" value="Genomic_DNA"/>
</dbReference>
<reference evidence="2" key="1">
    <citation type="submission" date="2022-06" db="EMBL/GenBank/DDBJ databases">
        <title>Uncovering the hologenomic basis of an extraordinary plant invasion.</title>
        <authorList>
            <person name="Bieker V.C."/>
            <person name="Martin M.D."/>
            <person name="Gilbert T."/>
            <person name="Hodgins K."/>
            <person name="Battlay P."/>
            <person name="Petersen B."/>
            <person name="Wilson J."/>
        </authorList>
    </citation>
    <scope>NUCLEOTIDE SEQUENCE</scope>
    <source>
        <strain evidence="2">AA19_3_7</strain>
        <tissue evidence="2">Leaf</tissue>
    </source>
</reference>
<name>A0AAD5CWH9_AMBAR</name>
<keyword evidence="1" id="KW-1133">Transmembrane helix</keyword>
<evidence type="ECO:0000313" key="2">
    <source>
        <dbReference type="EMBL" id="KAI7749618.1"/>
    </source>
</evidence>
<keyword evidence="1" id="KW-0812">Transmembrane</keyword>
<accession>A0AAD5CWH9</accession>
<sequence length="66" mass="7664">MHIEMYIYVSSSSVSIYREAGLERVWCVYIHAQLSVEKMKNTNIIFIGIGIGIMYLLVMHAHDYKP</sequence>
<comment type="caution">
    <text evidence="2">The sequence shown here is derived from an EMBL/GenBank/DDBJ whole genome shotgun (WGS) entry which is preliminary data.</text>
</comment>
<keyword evidence="1" id="KW-0472">Membrane</keyword>
<protein>
    <submittedName>
        <fullName evidence="2">Uncharacterized protein</fullName>
    </submittedName>
</protein>
<keyword evidence="3" id="KW-1185">Reference proteome</keyword>
<evidence type="ECO:0000313" key="3">
    <source>
        <dbReference type="Proteomes" id="UP001206925"/>
    </source>
</evidence>
<gene>
    <name evidence="2" type="ORF">M8C21_030131</name>
</gene>
<evidence type="ECO:0000256" key="1">
    <source>
        <dbReference type="SAM" id="Phobius"/>
    </source>
</evidence>
<organism evidence="2 3">
    <name type="scientific">Ambrosia artemisiifolia</name>
    <name type="common">Common ragweed</name>
    <dbReference type="NCBI Taxonomy" id="4212"/>
    <lineage>
        <taxon>Eukaryota</taxon>
        <taxon>Viridiplantae</taxon>
        <taxon>Streptophyta</taxon>
        <taxon>Embryophyta</taxon>
        <taxon>Tracheophyta</taxon>
        <taxon>Spermatophyta</taxon>
        <taxon>Magnoliopsida</taxon>
        <taxon>eudicotyledons</taxon>
        <taxon>Gunneridae</taxon>
        <taxon>Pentapetalae</taxon>
        <taxon>asterids</taxon>
        <taxon>campanulids</taxon>
        <taxon>Asterales</taxon>
        <taxon>Asteraceae</taxon>
        <taxon>Asteroideae</taxon>
        <taxon>Heliantheae alliance</taxon>
        <taxon>Heliantheae</taxon>
        <taxon>Ambrosia</taxon>
    </lineage>
</organism>
<dbReference type="AlphaFoldDB" id="A0AAD5CWH9"/>